<reference evidence="2" key="1">
    <citation type="submission" date="2016-11" db="EMBL/GenBank/DDBJ databases">
        <title>Complete Genome Sequence of alachlor-degrading Sphingomonas sp. strain JJ-A5.</title>
        <authorList>
            <person name="Lee H."/>
            <person name="Ka J.-O."/>
        </authorList>
    </citation>
    <scope>NUCLEOTIDE SEQUENCE [LARGE SCALE GENOMIC DNA]</scope>
    <source>
        <strain evidence="2">JJ-A5</strain>
    </source>
</reference>
<dbReference type="EMBL" id="CP018221">
    <property type="protein sequence ID" value="API59649.1"/>
    <property type="molecule type" value="Genomic_DNA"/>
</dbReference>
<dbReference type="RefSeq" id="WP_072597373.1">
    <property type="nucleotide sequence ID" value="NZ_CP018221.1"/>
</dbReference>
<dbReference type="Pfam" id="PF10038">
    <property type="entry name" value="DUF2274"/>
    <property type="match status" value="1"/>
</dbReference>
<dbReference type="STRING" id="1921510.BSL82_10225"/>
<gene>
    <name evidence="1" type="ORF">BSL82_10225</name>
</gene>
<organism evidence="1 2">
    <name type="scientific">Tardibacter chloracetimidivorans</name>
    <dbReference type="NCBI Taxonomy" id="1921510"/>
    <lineage>
        <taxon>Bacteria</taxon>
        <taxon>Pseudomonadati</taxon>
        <taxon>Pseudomonadota</taxon>
        <taxon>Alphaproteobacteria</taxon>
        <taxon>Sphingomonadales</taxon>
        <taxon>Sphingomonadaceae</taxon>
        <taxon>Tardibacter</taxon>
    </lineage>
</organism>
<proteinExistence type="predicted"/>
<dbReference type="OrthoDB" id="9803810at2"/>
<dbReference type="AlphaFoldDB" id="A0A1L3ZVP1"/>
<evidence type="ECO:0000313" key="1">
    <source>
        <dbReference type="EMBL" id="API59649.1"/>
    </source>
</evidence>
<dbReference type="InterPro" id="IPR018733">
    <property type="entry name" value="DUF2274"/>
</dbReference>
<evidence type="ECO:0000313" key="2">
    <source>
        <dbReference type="Proteomes" id="UP000182063"/>
    </source>
</evidence>
<accession>A0A1L3ZVP1</accession>
<dbReference type="KEGG" id="sphj:BSL82_10225"/>
<keyword evidence="2" id="KW-1185">Reference proteome</keyword>
<protein>
    <submittedName>
        <fullName evidence="1">Transposase</fullName>
    </submittedName>
</protein>
<dbReference type="Proteomes" id="UP000182063">
    <property type="component" value="Chromosome"/>
</dbReference>
<name>A0A1L3ZVP1_9SPHN</name>
<sequence>MADIKLPRLPDRTPVKLTILLSPQLHADLGRYSEAYEAAYGKQEGIAELIPFMLASFLESDPAFRRARKGRGGD</sequence>